<gene>
    <name evidence="2" type="ORF">ONB1V03_LOCUS22839</name>
</gene>
<evidence type="ECO:0000313" key="2">
    <source>
        <dbReference type="EMBL" id="CAD7666380.1"/>
    </source>
</evidence>
<evidence type="ECO:0000313" key="3">
    <source>
        <dbReference type="Proteomes" id="UP000728032"/>
    </source>
</evidence>
<dbReference type="EMBL" id="OC968646">
    <property type="protein sequence ID" value="CAD7666380.1"/>
    <property type="molecule type" value="Genomic_DNA"/>
</dbReference>
<dbReference type="Proteomes" id="UP000728032">
    <property type="component" value="Unassembled WGS sequence"/>
</dbReference>
<dbReference type="EMBL" id="CAJPVJ010053821">
    <property type="protein sequence ID" value="CAG2183418.1"/>
    <property type="molecule type" value="Genomic_DNA"/>
</dbReference>
<evidence type="ECO:0000256" key="1">
    <source>
        <dbReference type="SAM" id="Phobius"/>
    </source>
</evidence>
<accession>A0A7R9MTM1</accession>
<reference evidence="2" key="1">
    <citation type="submission" date="2020-11" db="EMBL/GenBank/DDBJ databases">
        <authorList>
            <person name="Tran Van P."/>
        </authorList>
    </citation>
    <scope>NUCLEOTIDE SEQUENCE</scope>
</reference>
<organism evidence="2">
    <name type="scientific">Oppiella nova</name>
    <dbReference type="NCBI Taxonomy" id="334625"/>
    <lineage>
        <taxon>Eukaryota</taxon>
        <taxon>Metazoa</taxon>
        <taxon>Ecdysozoa</taxon>
        <taxon>Arthropoda</taxon>
        <taxon>Chelicerata</taxon>
        <taxon>Arachnida</taxon>
        <taxon>Acari</taxon>
        <taxon>Acariformes</taxon>
        <taxon>Sarcoptiformes</taxon>
        <taxon>Oribatida</taxon>
        <taxon>Brachypylina</taxon>
        <taxon>Oppioidea</taxon>
        <taxon>Oppiidae</taxon>
        <taxon>Oppiella</taxon>
    </lineage>
</organism>
<dbReference type="OrthoDB" id="5980560at2759"/>
<keyword evidence="1" id="KW-0472">Membrane</keyword>
<proteinExistence type="predicted"/>
<keyword evidence="3" id="KW-1185">Reference proteome</keyword>
<name>A0A7R9MTM1_9ACAR</name>
<protein>
    <submittedName>
        <fullName evidence="2">Uncharacterized protein</fullName>
    </submittedName>
</protein>
<keyword evidence="1" id="KW-0812">Transmembrane</keyword>
<dbReference type="AlphaFoldDB" id="A0A7R9MTM1"/>
<keyword evidence="1" id="KW-1133">Transmembrane helix</keyword>
<sequence>MNGLPGILHVTSVAFVICGLLALGKYVLYRHMHSKSIGQGCIKLLGKPYWVGLWLSNQFLDFRSFCITNSHHNTDH</sequence>
<feature type="transmembrane region" description="Helical" evidence="1">
    <location>
        <begin position="6"/>
        <end position="28"/>
    </location>
</feature>